<feature type="domain" description="HTH LytTR-type" evidence="1">
    <location>
        <begin position="1"/>
        <end position="62"/>
    </location>
</feature>
<dbReference type="PROSITE" id="PS50930">
    <property type="entry name" value="HTH_LYTTR"/>
    <property type="match status" value="1"/>
</dbReference>
<dbReference type="Pfam" id="PF04397">
    <property type="entry name" value="LytTR"/>
    <property type="match status" value="1"/>
</dbReference>
<name>A0A316WQN9_9FLAO</name>
<evidence type="ECO:0000259" key="1">
    <source>
        <dbReference type="PROSITE" id="PS50930"/>
    </source>
</evidence>
<dbReference type="RefSeq" id="WP_103235266.1">
    <property type="nucleotide sequence ID" value="NZ_PPEG02000003.1"/>
</dbReference>
<dbReference type="AlphaFoldDB" id="A0A316WQN9"/>
<dbReference type="Proteomes" id="UP000236413">
    <property type="component" value="Unassembled WGS sequence"/>
</dbReference>
<accession>A0A316WQN9</accession>
<comment type="caution">
    <text evidence="2">The sequence shown here is derived from an EMBL/GenBank/DDBJ whole genome shotgun (WGS) entry which is preliminary data.</text>
</comment>
<organism evidence="2 3">
    <name type="scientific">Chryseobacterium viscerum</name>
    <dbReference type="NCBI Taxonomy" id="1037377"/>
    <lineage>
        <taxon>Bacteria</taxon>
        <taxon>Pseudomonadati</taxon>
        <taxon>Bacteroidota</taxon>
        <taxon>Flavobacteriia</taxon>
        <taxon>Flavobacteriales</taxon>
        <taxon>Weeksellaceae</taxon>
        <taxon>Chryseobacterium group</taxon>
        <taxon>Chryseobacterium</taxon>
    </lineage>
</organism>
<dbReference type="GO" id="GO:0003677">
    <property type="term" value="F:DNA binding"/>
    <property type="evidence" value="ECO:0007669"/>
    <property type="project" value="InterPro"/>
</dbReference>
<dbReference type="Gene3D" id="2.40.50.1020">
    <property type="entry name" value="LytTr DNA-binding domain"/>
    <property type="match status" value="1"/>
</dbReference>
<sequence length="62" mass="7523">MKKQLDPLAFFRINRSELVQKKHIERIERYNKNSLSIKIKGYKDHLITSQSNTSSFRKWIEE</sequence>
<proteinExistence type="predicted"/>
<reference evidence="2 3" key="1">
    <citation type="submission" date="2018-04" db="EMBL/GenBank/DDBJ databases">
        <title>Chryseobacterium oncorhynchi 701B-08T from rainbow trout, and Chryseobacterium viscerum 687B-08T from diseased fish.</title>
        <authorList>
            <person name="Jeong J.-J."/>
            <person name="Lee Y.J."/>
            <person name="Pathiraja D."/>
            <person name="Park B."/>
            <person name="Choi I.-G."/>
            <person name="Kim K.D."/>
        </authorList>
    </citation>
    <scope>NUCLEOTIDE SEQUENCE [LARGE SCALE GENOMIC DNA]</scope>
    <source>
        <strain evidence="2 3">687B-08</strain>
    </source>
</reference>
<evidence type="ECO:0000313" key="3">
    <source>
        <dbReference type="Proteomes" id="UP000236413"/>
    </source>
</evidence>
<gene>
    <name evidence="2" type="ORF">C1634_008560</name>
</gene>
<evidence type="ECO:0000313" key="2">
    <source>
        <dbReference type="EMBL" id="PWN62816.1"/>
    </source>
</evidence>
<dbReference type="EMBL" id="PPEG02000003">
    <property type="protein sequence ID" value="PWN62816.1"/>
    <property type="molecule type" value="Genomic_DNA"/>
</dbReference>
<dbReference type="InterPro" id="IPR007492">
    <property type="entry name" value="LytTR_DNA-bd_dom"/>
</dbReference>
<protein>
    <recommendedName>
        <fullName evidence="1">HTH LytTR-type domain-containing protein</fullName>
    </recommendedName>
</protein>